<gene>
    <name evidence="1" type="ORF">CLV93_105163</name>
</gene>
<dbReference type="AlphaFoldDB" id="A0A2P8CCT1"/>
<evidence type="ECO:0000313" key="1">
    <source>
        <dbReference type="EMBL" id="PSK82771.1"/>
    </source>
</evidence>
<reference evidence="1 2" key="1">
    <citation type="submission" date="2018-03" db="EMBL/GenBank/DDBJ databases">
        <title>Genomic Encyclopedia of Archaeal and Bacterial Type Strains, Phase II (KMG-II): from individual species to whole genera.</title>
        <authorList>
            <person name="Goeker M."/>
        </authorList>
    </citation>
    <scope>NUCLEOTIDE SEQUENCE [LARGE SCALE GENOMIC DNA]</scope>
    <source>
        <strain evidence="1 2">DSM 27267</strain>
    </source>
</reference>
<dbReference type="Proteomes" id="UP000240621">
    <property type="component" value="Unassembled WGS sequence"/>
</dbReference>
<comment type="caution">
    <text evidence="1">The sequence shown here is derived from an EMBL/GenBank/DDBJ whole genome shotgun (WGS) entry which is preliminary data.</text>
</comment>
<organism evidence="1 2">
    <name type="scientific">Prolixibacter denitrificans</name>
    <dbReference type="NCBI Taxonomy" id="1541063"/>
    <lineage>
        <taxon>Bacteria</taxon>
        <taxon>Pseudomonadati</taxon>
        <taxon>Bacteroidota</taxon>
        <taxon>Bacteroidia</taxon>
        <taxon>Marinilabiliales</taxon>
        <taxon>Prolixibacteraceae</taxon>
        <taxon>Prolixibacter</taxon>
    </lineage>
</organism>
<name>A0A2P8CCT1_9BACT</name>
<dbReference type="EMBL" id="PYGC01000005">
    <property type="protein sequence ID" value="PSK82771.1"/>
    <property type="molecule type" value="Genomic_DNA"/>
</dbReference>
<proteinExistence type="predicted"/>
<evidence type="ECO:0000313" key="2">
    <source>
        <dbReference type="Proteomes" id="UP000240621"/>
    </source>
</evidence>
<protein>
    <submittedName>
        <fullName evidence="1">Uncharacterized protein</fullName>
    </submittedName>
</protein>
<accession>A0A2P8CCT1</accession>
<sequence length="81" mass="10095">MRDAKQNSSSKKGNHLVCTLFGHDFDPIRACSNEDEYCHRCGKTCDEHDRWFEWRWWLKWKLLLLRRWVWKMNSPRDKYTF</sequence>